<dbReference type="InterPro" id="IPR008978">
    <property type="entry name" value="HSP20-like_chaperone"/>
</dbReference>
<dbReference type="InterPro" id="IPR002068">
    <property type="entry name" value="A-crystallin/Hsp20_dom"/>
</dbReference>
<dbReference type="Pfam" id="PF00011">
    <property type="entry name" value="HSP20"/>
    <property type="match status" value="1"/>
</dbReference>
<dbReference type="Proteomes" id="UP000727857">
    <property type="component" value="Unassembled WGS sequence"/>
</dbReference>
<dbReference type="CDD" id="cd06471">
    <property type="entry name" value="ACD_LpsHSP_like"/>
    <property type="match status" value="1"/>
</dbReference>
<name>A0A940DGF3_9FIRM</name>
<reference evidence="4" key="2">
    <citation type="journal article" date="2021" name="PeerJ">
        <title>Extensive microbial diversity within the chicken gut microbiome revealed by metagenomics and culture.</title>
        <authorList>
            <person name="Gilroy R."/>
            <person name="Ravi A."/>
            <person name="Getino M."/>
            <person name="Pursley I."/>
            <person name="Horton D.L."/>
            <person name="Alikhan N.F."/>
            <person name="Baker D."/>
            <person name="Gharbi K."/>
            <person name="Hall N."/>
            <person name="Watson M."/>
            <person name="Adriaenssens E.M."/>
            <person name="Foster-Nyarko E."/>
            <person name="Jarju S."/>
            <person name="Secka A."/>
            <person name="Antonio M."/>
            <person name="Oren A."/>
            <person name="Chaudhuri R.R."/>
            <person name="La Ragione R."/>
            <person name="Hildebrand F."/>
            <person name="Pallen M.J."/>
        </authorList>
    </citation>
    <scope>NUCLEOTIDE SEQUENCE</scope>
    <source>
        <strain evidence="4">517</strain>
    </source>
</reference>
<dbReference type="PANTHER" id="PTHR11527">
    <property type="entry name" value="HEAT-SHOCK PROTEIN 20 FAMILY MEMBER"/>
    <property type="match status" value="1"/>
</dbReference>
<evidence type="ECO:0000256" key="1">
    <source>
        <dbReference type="PROSITE-ProRule" id="PRU00285"/>
    </source>
</evidence>
<evidence type="ECO:0000313" key="4">
    <source>
        <dbReference type="EMBL" id="MBO8423738.1"/>
    </source>
</evidence>
<dbReference type="AlphaFoldDB" id="A0A940DGF3"/>
<comment type="similarity">
    <text evidence="1 2">Belongs to the small heat shock protein (HSP20) family.</text>
</comment>
<evidence type="ECO:0000256" key="2">
    <source>
        <dbReference type="RuleBase" id="RU003616"/>
    </source>
</evidence>
<dbReference type="InterPro" id="IPR031107">
    <property type="entry name" value="Small_HSP"/>
</dbReference>
<evidence type="ECO:0000259" key="3">
    <source>
        <dbReference type="PROSITE" id="PS01031"/>
    </source>
</evidence>
<sequence>MKNLIRNNDRGYLGDFFSDSFDSFFRPLFFDEKLDIMKTDISEDENSYALEIELPGYSKSDITVDYEKGYLTVRAEKSEKEGDVKPNYIRKERSVSCQRSFYVGEINEDSISAKYDNGVLTVTVPKQDKKQPVKKGINID</sequence>
<reference evidence="4" key="1">
    <citation type="submission" date="2020-10" db="EMBL/GenBank/DDBJ databases">
        <authorList>
            <person name="Gilroy R."/>
        </authorList>
    </citation>
    <scope>NUCLEOTIDE SEQUENCE</scope>
    <source>
        <strain evidence="4">517</strain>
    </source>
</reference>
<protein>
    <submittedName>
        <fullName evidence="4">Hsp20/alpha crystallin family protein</fullName>
    </submittedName>
</protein>
<dbReference type="SUPFAM" id="SSF49764">
    <property type="entry name" value="HSP20-like chaperones"/>
    <property type="match status" value="1"/>
</dbReference>
<comment type="caution">
    <text evidence="4">The sequence shown here is derived from an EMBL/GenBank/DDBJ whole genome shotgun (WGS) entry which is preliminary data.</text>
</comment>
<gene>
    <name evidence="4" type="ORF">IAB16_01760</name>
</gene>
<evidence type="ECO:0000313" key="5">
    <source>
        <dbReference type="Proteomes" id="UP000727857"/>
    </source>
</evidence>
<proteinExistence type="inferred from homology"/>
<dbReference type="EMBL" id="JADINF010000043">
    <property type="protein sequence ID" value="MBO8423738.1"/>
    <property type="molecule type" value="Genomic_DNA"/>
</dbReference>
<feature type="domain" description="SHSP" evidence="3">
    <location>
        <begin position="30"/>
        <end position="140"/>
    </location>
</feature>
<dbReference type="PROSITE" id="PS01031">
    <property type="entry name" value="SHSP"/>
    <property type="match status" value="1"/>
</dbReference>
<accession>A0A940DGF3</accession>
<dbReference type="Gene3D" id="2.60.40.790">
    <property type="match status" value="1"/>
</dbReference>
<organism evidence="4 5">
    <name type="scientific">Candidatus Stercoripulliclostridium pullicola</name>
    <dbReference type="NCBI Taxonomy" id="2840953"/>
    <lineage>
        <taxon>Bacteria</taxon>
        <taxon>Bacillati</taxon>
        <taxon>Bacillota</taxon>
        <taxon>Clostridia</taxon>
        <taxon>Eubacteriales</taxon>
        <taxon>Candidatus Stercoripulliclostridium</taxon>
    </lineage>
</organism>